<accession>A0A914ZBT9</accession>
<name>A0A914ZBT9_9BILA</name>
<keyword evidence="1" id="KW-1185">Reference proteome</keyword>
<protein>
    <submittedName>
        <fullName evidence="2">Uncharacterized protein</fullName>
    </submittedName>
</protein>
<proteinExistence type="predicted"/>
<organism evidence="1 2">
    <name type="scientific">Panagrolaimus superbus</name>
    <dbReference type="NCBI Taxonomy" id="310955"/>
    <lineage>
        <taxon>Eukaryota</taxon>
        <taxon>Metazoa</taxon>
        <taxon>Ecdysozoa</taxon>
        <taxon>Nematoda</taxon>
        <taxon>Chromadorea</taxon>
        <taxon>Rhabditida</taxon>
        <taxon>Tylenchina</taxon>
        <taxon>Panagrolaimomorpha</taxon>
        <taxon>Panagrolaimoidea</taxon>
        <taxon>Panagrolaimidae</taxon>
        <taxon>Panagrolaimus</taxon>
    </lineage>
</organism>
<sequence>MSWGKPLSISVFDVIYNKFITLLPDMNVSELLTRSRFNTDHFHPSILFVNTTTLLILFNDNGNEGFYDTVLLAVVELNFSAAIFSIIDNKIIRDCYSTERLVKSDDRFLIIHTFATDMEEFEYGYQFLGYFTFFLHDDLKIETDGNRIVFDFDYQNSGYLGTWYIWNNKLWCIRNVGRTPDFELISFDLIDTNHKATSIGIFEIESRRDTSGVSME</sequence>
<evidence type="ECO:0000313" key="2">
    <source>
        <dbReference type="WBParaSite" id="PSU_v2.g7714.t1"/>
    </source>
</evidence>
<evidence type="ECO:0000313" key="1">
    <source>
        <dbReference type="Proteomes" id="UP000887577"/>
    </source>
</evidence>
<reference evidence="2" key="1">
    <citation type="submission" date="2022-11" db="UniProtKB">
        <authorList>
            <consortium name="WormBaseParasite"/>
        </authorList>
    </citation>
    <scope>IDENTIFICATION</scope>
</reference>
<dbReference type="Proteomes" id="UP000887577">
    <property type="component" value="Unplaced"/>
</dbReference>
<dbReference type="AlphaFoldDB" id="A0A914ZBT9"/>
<dbReference type="WBParaSite" id="PSU_v2.g7714.t1">
    <property type="protein sequence ID" value="PSU_v2.g7714.t1"/>
    <property type="gene ID" value="PSU_v2.g7714"/>
</dbReference>